<evidence type="ECO:0000259" key="1">
    <source>
        <dbReference type="Pfam" id="PF03050"/>
    </source>
</evidence>
<reference evidence="2 3" key="1">
    <citation type="journal article" date="2015" name="Science">
        <title>Genetic determinants of in vivo fitness and diet responsiveness in multiple human gut Bacteroides.</title>
        <authorList>
            <person name="Wu M."/>
            <person name="McNulty N.P."/>
            <person name="Rodionov D.A."/>
            <person name="Khoroshkin M.S."/>
            <person name="Griffin N.W."/>
            <person name="Cheng J."/>
            <person name="Latreille P."/>
            <person name="Kerstetter R.A."/>
            <person name="Terrapon N."/>
            <person name="Henrissat B."/>
            <person name="Osterman A.L."/>
            <person name="Gordon J.I."/>
        </authorList>
    </citation>
    <scope>NUCLEOTIDE SEQUENCE [LARGE SCALE GENOMIC DNA]</scope>
    <source>
        <strain evidence="2 3">WH2</strain>
    </source>
</reference>
<proteinExistence type="predicted"/>
<protein>
    <submittedName>
        <fullName evidence="2">Transposase IS66 family protein</fullName>
    </submittedName>
</protein>
<feature type="domain" description="Transposase IS66 central" evidence="1">
    <location>
        <begin position="8"/>
        <end position="196"/>
    </location>
</feature>
<gene>
    <name evidence="2" type="ORF">BcellWH2_00982</name>
</gene>
<evidence type="ECO:0000313" key="3">
    <source>
        <dbReference type="Proteomes" id="UP000061809"/>
    </source>
</evidence>
<name>A0A0P0GM80_9BACE</name>
<dbReference type="EMBL" id="CP012801">
    <property type="protein sequence ID" value="ALJ58244.1"/>
    <property type="molecule type" value="Genomic_DNA"/>
</dbReference>
<dbReference type="KEGG" id="bcel:BcellWH2_00982"/>
<dbReference type="PANTHER" id="PTHR33678">
    <property type="entry name" value="BLL1576 PROTEIN"/>
    <property type="match status" value="1"/>
</dbReference>
<organism evidence="2 3">
    <name type="scientific">Bacteroides cellulosilyticus</name>
    <dbReference type="NCBI Taxonomy" id="246787"/>
    <lineage>
        <taxon>Bacteria</taxon>
        <taxon>Pseudomonadati</taxon>
        <taxon>Bacteroidota</taxon>
        <taxon>Bacteroidia</taxon>
        <taxon>Bacteroidales</taxon>
        <taxon>Bacteroidaceae</taxon>
        <taxon>Bacteroides</taxon>
    </lineage>
</organism>
<dbReference type="Pfam" id="PF03050">
    <property type="entry name" value="DDE_Tnp_IS66"/>
    <property type="match status" value="1"/>
</dbReference>
<dbReference type="AlphaFoldDB" id="A0A0P0GM80"/>
<dbReference type="Proteomes" id="UP000061809">
    <property type="component" value="Chromosome"/>
</dbReference>
<dbReference type="InterPro" id="IPR004291">
    <property type="entry name" value="Transposase_IS66_central"/>
</dbReference>
<accession>A0A0P0GM80</accession>
<dbReference type="PATRIC" id="fig|246787.4.peg.1013"/>
<evidence type="ECO:0000313" key="2">
    <source>
        <dbReference type="EMBL" id="ALJ58244.1"/>
    </source>
</evidence>
<sequence>MVFGQQLSKVVIYCYEDGFKGRDALKHILGDSQVKALQSDGYNIYMYLDDHMVDIEHLCCMAHARTKFKYALEQGNDKDATFILELIGELYRLGRKYEEGKLSPEQIRLCRNNLKTKEIIIKLHSKLEVLLSDGHPLCGELMDKAINYMNTFWTQLFAYLNDGSYSIDNSIAERFIRPLVSESKNSLFFGSDRMARVSAVYHTIISTCRACQCWIISRDSSAKLLKAVGNMNIYCPWQLD</sequence>
<dbReference type="RefSeq" id="WP_007217699.1">
    <property type="nucleotide sequence ID" value="NZ_CP012801.1"/>
</dbReference>
<dbReference type="InterPro" id="IPR052344">
    <property type="entry name" value="Transposase-related"/>
</dbReference>